<evidence type="ECO:0000313" key="3">
    <source>
        <dbReference type="EMBL" id="EEJ51065.1"/>
    </source>
</evidence>
<comment type="similarity">
    <text evidence="1">Belongs to the MecA family.</text>
</comment>
<keyword evidence="4" id="KW-1185">Reference proteome</keyword>
<dbReference type="STRING" id="585501.HMPREF6123_1656"/>
<protein>
    <submittedName>
        <fullName evidence="3">Negative regulator of genetic competence (MecA)</fullName>
    </submittedName>
</protein>
<dbReference type="Proteomes" id="UP000004121">
    <property type="component" value="Unassembled WGS sequence"/>
</dbReference>
<dbReference type="PANTHER" id="PTHR39161">
    <property type="entry name" value="ADAPTER PROTEIN MECA"/>
    <property type="match status" value="1"/>
</dbReference>
<name>C2KYT7_9FIRM</name>
<dbReference type="AlphaFoldDB" id="C2KYT7"/>
<gene>
    <name evidence="3" type="ORF">HMPREF6123_1656</name>
</gene>
<comment type="caution">
    <text evidence="3">The sequence shown here is derived from an EMBL/GenBank/DDBJ whole genome shotgun (WGS) entry which is preliminary data.</text>
</comment>
<dbReference type="PANTHER" id="PTHR39161:SF1">
    <property type="entry name" value="ADAPTER PROTEIN MECA 1"/>
    <property type="match status" value="1"/>
</dbReference>
<dbReference type="InterPro" id="IPR038471">
    <property type="entry name" value="MecA_C_sf"/>
</dbReference>
<sequence>MMNTPINFFSVRVKEVYFGEGGAMKIEKIDDNSIKCTLSSLDLSSRNINLRDMTYGSQAAKQLFNEMMLKAKEEVGFAMDNTPLMIEAIPLQGGAVQLIISKVDDPEELDTRFSKFSTASNGQNGWISELATQILEGAHGLMKQLKETEDNSDEELDASQKETRQQEKKEEGLRLYRFQSLDRVIDAAKAVHGMDLGNNSLYKDVDKKEFYLSIHSKNEDMETLNRVANLLLEYGERLHGNMASDAYYQEHMECLIPNSALEKLQTV</sequence>
<evidence type="ECO:0000256" key="2">
    <source>
        <dbReference type="SAM" id="MobiDB-lite"/>
    </source>
</evidence>
<feature type="compositionally biased region" description="Basic and acidic residues" evidence="2">
    <location>
        <begin position="158"/>
        <end position="169"/>
    </location>
</feature>
<dbReference type="HOGENOM" id="CLU_071496_0_0_9"/>
<dbReference type="InParanoid" id="C2KYT7"/>
<organism evidence="3 4">
    <name type="scientific">Oribacterium sinus F0268</name>
    <dbReference type="NCBI Taxonomy" id="585501"/>
    <lineage>
        <taxon>Bacteria</taxon>
        <taxon>Bacillati</taxon>
        <taxon>Bacillota</taxon>
        <taxon>Clostridia</taxon>
        <taxon>Lachnospirales</taxon>
        <taxon>Lachnospiraceae</taxon>
        <taxon>Oribacterium</taxon>
    </lineage>
</organism>
<accession>C2KYT7</accession>
<dbReference type="InterPro" id="IPR008681">
    <property type="entry name" value="Neg-reg_MecA"/>
</dbReference>
<dbReference type="EMBL" id="ACKX01000168">
    <property type="protein sequence ID" value="EEJ51065.1"/>
    <property type="molecule type" value="Genomic_DNA"/>
</dbReference>
<evidence type="ECO:0000256" key="1">
    <source>
        <dbReference type="ARBA" id="ARBA00005397"/>
    </source>
</evidence>
<dbReference type="FunCoup" id="C2KYT7">
    <property type="interactions" value="9"/>
</dbReference>
<dbReference type="eggNOG" id="COG4862">
    <property type="taxonomic scope" value="Bacteria"/>
</dbReference>
<evidence type="ECO:0000313" key="4">
    <source>
        <dbReference type="Proteomes" id="UP000004121"/>
    </source>
</evidence>
<feature type="region of interest" description="Disordered" evidence="2">
    <location>
        <begin position="147"/>
        <end position="169"/>
    </location>
</feature>
<dbReference type="Pfam" id="PF05389">
    <property type="entry name" value="MecA"/>
    <property type="match status" value="1"/>
</dbReference>
<reference evidence="3 4" key="1">
    <citation type="submission" date="2009-04" db="EMBL/GenBank/DDBJ databases">
        <authorList>
            <person name="Qin X."/>
            <person name="Bachman B."/>
            <person name="Battles P."/>
            <person name="Bell A."/>
            <person name="Bess C."/>
            <person name="Bickham C."/>
            <person name="Chaboub L."/>
            <person name="Chen D."/>
            <person name="Coyle M."/>
            <person name="Deiros D.R."/>
            <person name="Dinh H."/>
            <person name="Forbes L."/>
            <person name="Fowler G."/>
            <person name="Francisco L."/>
            <person name="Fu Q."/>
            <person name="Gubbala S."/>
            <person name="Hale W."/>
            <person name="Han Y."/>
            <person name="Hemphill L."/>
            <person name="Highlander S.K."/>
            <person name="Hirani K."/>
            <person name="Hogues M."/>
            <person name="Jackson L."/>
            <person name="Jakkamsetti A."/>
            <person name="Javaid M."/>
            <person name="Jiang H."/>
            <person name="Korchina V."/>
            <person name="Kovar C."/>
            <person name="Lara F."/>
            <person name="Lee S."/>
            <person name="Mata R."/>
            <person name="Mathew T."/>
            <person name="Moen C."/>
            <person name="Morales K."/>
            <person name="Munidasa M."/>
            <person name="Nazareth L."/>
            <person name="Ngo R."/>
            <person name="Nguyen L."/>
            <person name="Okwuonu G."/>
            <person name="Ongeri F."/>
            <person name="Patil S."/>
            <person name="Petrosino J."/>
            <person name="Pham C."/>
            <person name="Pham P."/>
            <person name="Pu L.-L."/>
            <person name="Puazo M."/>
            <person name="Raj R."/>
            <person name="Reid J."/>
            <person name="Rouhana J."/>
            <person name="Saada N."/>
            <person name="Shang Y."/>
            <person name="Simmons D."/>
            <person name="Thornton R."/>
            <person name="Warren J."/>
            <person name="Weissenberger G."/>
            <person name="Zhang J."/>
            <person name="Zhang L."/>
            <person name="Zhou C."/>
            <person name="Zhu D."/>
            <person name="Muzny D."/>
            <person name="Worley K."/>
            <person name="Gibbs R."/>
        </authorList>
    </citation>
    <scope>NUCLEOTIDE SEQUENCE [LARGE SCALE GENOMIC DNA]</scope>
    <source>
        <strain evidence="3 4">F0268</strain>
    </source>
</reference>
<proteinExistence type="inferred from homology"/>
<dbReference type="Gene3D" id="3.30.70.1950">
    <property type="match status" value="1"/>
</dbReference>